<dbReference type="EMBL" id="CP091512">
    <property type="protein sequence ID" value="UOO91854.1"/>
    <property type="molecule type" value="Genomic_DNA"/>
</dbReference>
<feature type="signal peptide" evidence="1">
    <location>
        <begin position="1"/>
        <end position="21"/>
    </location>
</feature>
<gene>
    <name evidence="2" type="ORF">LVJ81_09445</name>
</gene>
<keyword evidence="3" id="KW-1185">Reference proteome</keyword>
<keyword evidence="1" id="KW-0732">Signal</keyword>
<reference evidence="2" key="2">
    <citation type="journal article" date="2022" name="Res Sq">
        <title>Evolution of multicellular longitudinally dividing oral cavity symbionts (Neisseriaceae).</title>
        <authorList>
            <person name="Nyongesa S."/>
            <person name="Weber P."/>
            <person name="Bernet E."/>
            <person name="Pullido F."/>
            <person name="Nieckarz M."/>
            <person name="Delaby M."/>
            <person name="Nieves C."/>
            <person name="Viehboeck T."/>
            <person name="Krause N."/>
            <person name="Rivera-Millot A."/>
            <person name="Nakamura A."/>
            <person name="Vischer N."/>
            <person name="VanNieuwenhze M."/>
            <person name="Brun Y."/>
            <person name="Cava F."/>
            <person name="Bulgheresi S."/>
            <person name="Veyrier F."/>
        </authorList>
    </citation>
    <scope>NUCLEOTIDE SEQUENCE</scope>
    <source>
        <strain evidence="2">SAG 1488-6</strain>
    </source>
</reference>
<dbReference type="RefSeq" id="WP_019957407.1">
    <property type="nucleotide sequence ID" value="NZ_CP091512.1"/>
</dbReference>
<dbReference type="Proteomes" id="UP000832034">
    <property type="component" value="Chromosome"/>
</dbReference>
<name>A0ABY4E7W2_VITST</name>
<organism evidence="2 3">
    <name type="scientific">Vitreoscilla stercoraria</name>
    <dbReference type="NCBI Taxonomy" id="61"/>
    <lineage>
        <taxon>Bacteria</taxon>
        <taxon>Pseudomonadati</taxon>
        <taxon>Pseudomonadota</taxon>
        <taxon>Betaproteobacteria</taxon>
        <taxon>Neisseriales</taxon>
        <taxon>Neisseriaceae</taxon>
        <taxon>Vitreoscilla</taxon>
    </lineage>
</organism>
<evidence type="ECO:0000256" key="1">
    <source>
        <dbReference type="SAM" id="SignalP"/>
    </source>
</evidence>
<sequence>MNCKQWMVAAVVSAMAMPAWAVTETNLVGSWAMPVPNNAQCSEYYRFEADGNLQINSALERISARYEVKNTAGLPQMNVVFVEDNGMVDCFGNGANQSGQSTTHFLKWENANHVRYCSDALGQNCPVSLYRQ</sequence>
<protein>
    <submittedName>
        <fullName evidence="2">Uncharacterized protein</fullName>
    </submittedName>
</protein>
<reference evidence="2" key="1">
    <citation type="submission" date="2021-12" db="EMBL/GenBank/DDBJ databases">
        <authorList>
            <person name="Veyrier F.J."/>
        </authorList>
    </citation>
    <scope>NUCLEOTIDE SEQUENCE</scope>
    <source>
        <strain evidence="2">SAG 1488-6</strain>
    </source>
</reference>
<proteinExistence type="predicted"/>
<accession>A0ABY4E7W2</accession>
<evidence type="ECO:0000313" key="2">
    <source>
        <dbReference type="EMBL" id="UOO91854.1"/>
    </source>
</evidence>
<evidence type="ECO:0000313" key="3">
    <source>
        <dbReference type="Proteomes" id="UP000832034"/>
    </source>
</evidence>
<feature type="chain" id="PRO_5046761034" evidence="1">
    <location>
        <begin position="22"/>
        <end position="132"/>
    </location>
</feature>